<dbReference type="EMBL" id="BMMS01000100">
    <property type="protein sequence ID" value="GGP01338.1"/>
    <property type="molecule type" value="Genomic_DNA"/>
</dbReference>
<evidence type="ECO:0000313" key="1">
    <source>
        <dbReference type="EMBL" id="GGP01338.1"/>
    </source>
</evidence>
<name>A0A917ZYW9_9ACTN</name>
<proteinExistence type="predicted"/>
<dbReference type="Proteomes" id="UP000641932">
    <property type="component" value="Unassembled WGS sequence"/>
</dbReference>
<accession>A0A917ZYW9</accession>
<keyword evidence="2" id="KW-1185">Reference proteome</keyword>
<reference evidence="1" key="2">
    <citation type="submission" date="2020-09" db="EMBL/GenBank/DDBJ databases">
        <authorList>
            <person name="Sun Q."/>
            <person name="Zhou Y."/>
        </authorList>
    </citation>
    <scope>NUCLEOTIDE SEQUENCE</scope>
    <source>
        <strain evidence="1">CGMCC 4.7201</strain>
    </source>
</reference>
<evidence type="ECO:0000313" key="2">
    <source>
        <dbReference type="Proteomes" id="UP000641932"/>
    </source>
</evidence>
<gene>
    <name evidence="1" type="ORF">GCM10012280_71980</name>
</gene>
<reference evidence="1" key="1">
    <citation type="journal article" date="2014" name="Int. J. Syst. Evol. Microbiol.">
        <title>Complete genome sequence of Corynebacterium casei LMG S-19264T (=DSM 44701T), isolated from a smear-ripened cheese.</title>
        <authorList>
            <consortium name="US DOE Joint Genome Institute (JGI-PGF)"/>
            <person name="Walter F."/>
            <person name="Albersmeier A."/>
            <person name="Kalinowski J."/>
            <person name="Ruckert C."/>
        </authorList>
    </citation>
    <scope>NUCLEOTIDE SEQUENCE</scope>
    <source>
        <strain evidence="1">CGMCC 4.7201</strain>
    </source>
</reference>
<organism evidence="1 2">
    <name type="scientific">Wenjunlia tyrosinilytica</name>
    <dbReference type="NCBI Taxonomy" id="1544741"/>
    <lineage>
        <taxon>Bacteria</taxon>
        <taxon>Bacillati</taxon>
        <taxon>Actinomycetota</taxon>
        <taxon>Actinomycetes</taxon>
        <taxon>Kitasatosporales</taxon>
        <taxon>Streptomycetaceae</taxon>
        <taxon>Wenjunlia</taxon>
    </lineage>
</organism>
<sequence length="51" mass="5237">MVAELAAVGFQPLAWRATEAGAGPGIVTLWGSVPGPALVRVLLDGGYFTRP</sequence>
<comment type="caution">
    <text evidence="1">The sequence shown here is derived from an EMBL/GenBank/DDBJ whole genome shotgun (WGS) entry which is preliminary data.</text>
</comment>
<protein>
    <submittedName>
        <fullName evidence="1">Uncharacterized protein</fullName>
    </submittedName>
</protein>
<dbReference type="AlphaFoldDB" id="A0A917ZYW9"/>